<gene>
    <name evidence="4" type="ORF">FJZ47_06095</name>
</gene>
<dbReference type="CDD" id="cd04584">
    <property type="entry name" value="CBS_pair_AcuB_like"/>
    <property type="match status" value="1"/>
</dbReference>
<feature type="domain" description="CBS" evidence="3">
    <location>
        <begin position="81"/>
        <end position="138"/>
    </location>
</feature>
<dbReference type="InterPro" id="IPR000644">
    <property type="entry name" value="CBS_dom"/>
</dbReference>
<evidence type="ECO:0000259" key="3">
    <source>
        <dbReference type="PROSITE" id="PS51371"/>
    </source>
</evidence>
<protein>
    <submittedName>
        <fullName evidence="4">CBS domain-containing protein</fullName>
    </submittedName>
</protein>
<dbReference type="PROSITE" id="PS51371">
    <property type="entry name" value="CBS"/>
    <property type="match status" value="2"/>
</dbReference>
<dbReference type="Gene3D" id="3.10.580.10">
    <property type="entry name" value="CBS-domain"/>
    <property type="match status" value="1"/>
</dbReference>
<dbReference type="Pfam" id="PF00571">
    <property type="entry name" value="CBS"/>
    <property type="match status" value="2"/>
</dbReference>
<dbReference type="AlphaFoldDB" id="A0A937VY91"/>
<dbReference type="Proteomes" id="UP000712673">
    <property type="component" value="Unassembled WGS sequence"/>
</dbReference>
<evidence type="ECO:0000313" key="4">
    <source>
        <dbReference type="EMBL" id="MBM3223354.1"/>
    </source>
</evidence>
<feature type="domain" description="CBS" evidence="3">
    <location>
        <begin position="7"/>
        <end position="65"/>
    </location>
</feature>
<dbReference type="SUPFAM" id="SSF54631">
    <property type="entry name" value="CBS-domain pair"/>
    <property type="match status" value="1"/>
</dbReference>
<dbReference type="SMART" id="SM00116">
    <property type="entry name" value="CBS"/>
    <property type="match status" value="2"/>
</dbReference>
<evidence type="ECO:0000313" key="5">
    <source>
        <dbReference type="Proteomes" id="UP000712673"/>
    </source>
</evidence>
<evidence type="ECO:0000256" key="1">
    <source>
        <dbReference type="ARBA" id="ARBA00023122"/>
    </source>
</evidence>
<sequence>MQVRTIMSTDVEVVDRNDHLRLVEERMAARKIRHLPVVDQGDMVGLITQRDLFKATMSSTMGYGEKAQQAYLQSVRVKEIMVYPVLTISPEASVAEAAELFMQKGIGCLPVLEGEQLVGIVTKTDLLRCLHDLQSRETTA</sequence>
<dbReference type="InterPro" id="IPR051257">
    <property type="entry name" value="Diverse_CBS-Domain"/>
</dbReference>
<name>A0A937VY91_UNCTE</name>
<accession>A0A937VY91</accession>
<organism evidence="4 5">
    <name type="scientific">Tectimicrobiota bacterium</name>
    <dbReference type="NCBI Taxonomy" id="2528274"/>
    <lineage>
        <taxon>Bacteria</taxon>
        <taxon>Pseudomonadati</taxon>
        <taxon>Nitrospinota/Tectimicrobiota group</taxon>
        <taxon>Candidatus Tectimicrobiota</taxon>
    </lineage>
</organism>
<reference evidence="4" key="1">
    <citation type="submission" date="2019-03" db="EMBL/GenBank/DDBJ databases">
        <title>Lake Tanganyika Metagenome-Assembled Genomes (MAGs).</title>
        <authorList>
            <person name="Tran P."/>
        </authorList>
    </citation>
    <scope>NUCLEOTIDE SEQUENCE</scope>
    <source>
        <strain evidence="4">K_DeepCast_65m_m2_066</strain>
    </source>
</reference>
<evidence type="ECO:0000256" key="2">
    <source>
        <dbReference type="PROSITE-ProRule" id="PRU00703"/>
    </source>
</evidence>
<comment type="caution">
    <text evidence="4">The sequence shown here is derived from an EMBL/GenBank/DDBJ whole genome shotgun (WGS) entry which is preliminary data.</text>
</comment>
<dbReference type="PANTHER" id="PTHR43080:SF2">
    <property type="entry name" value="CBS DOMAIN-CONTAINING PROTEIN"/>
    <property type="match status" value="1"/>
</dbReference>
<keyword evidence="1 2" id="KW-0129">CBS domain</keyword>
<dbReference type="PANTHER" id="PTHR43080">
    <property type="entry name" value="CBS DOMAIN-CONTAINING PROTEIN CBSX3, MITOCHONDRIAL"/>
    <property type="match status" value="1"/>
</dbReference>
<dbReference type="EMBL" id="VGLS01000131">
    <property type="protein sequence ID" value="MBM3223354.1"/>
    <property type="molecule type" value="Genomic_DNA"/>
</dbReference>
<proteinExistence type="predicted"/>
<dbReference type="InterPro" id="IPR046342">
    <property type="entry name" value="CBS_dom_sf"/>
</dbReference>